<dbReference type="AlphaFoldDB" id="A0A645F3U6"/>
<accession>A0A645F3U6</accession>
<name>A0A645F3U6_9ZZZZ</name>
<reference evidence="1" key="1">
    <citation type="submission" date="2019-08" db="EMBL/GenBank/DDBJ databases">
        <authorList>
            <person name="Kucharzyk K."/>
            <person name="Murdoch R.W."/>
            <person name="Higgins S."/>
            <person name="Loffler F."/>
        </authorList>
    </citation>
    <scope>NUCLEOTIDE SEQUENCE</scope>
</reference>
<evidence type="ECO:0000313" key="1">
    <source>
        <dbReference type="EMBL" id="MPN08520.1"/>
    </source>
</evidence>
<proteinExistence type="predicted"/>
<organism evidence="1">
    <name type="scientific">bioreactor metagenome</name>
    <dbReference type="NCBI Taxonomy" id="1076179"/>
    <lineage>
        <taxon>unclassified sequences</taxon>
        <taxon>metagenomes</taxon>
        <taxon>ecological metagenomes</taxon>
    </lineage>
</organism>
<protein>
    <submittedName>
        <fullName evidence="1">Uncharacterized protein</fullName>
    </submittedName>
</protein>
<gene>
    <name evidence="1" type="ORF">SDC9_155802</name>
</gene>
<dbReference type="EMBL" id="VSSQ01054575">
    <property type="protein sequence ID" value="MPN08520.1"/>
    <property type="molecule type" value="Genomic_DNA"/>
</dbReference>
<sequence length="80" mass="9438">MVGWLVNEKEFQRGSHRIKKLFDLYNKKEIDMAICYSKEDLLKYEFSLEDSRKSIKKSGIPIYCIKDCILIKEGEMISLS</sequence>
<comment type="caution">
    <text evidence="1">The sequence shown here is derived from an EMBL/GenBank/DDBJ whole genome shotgun (WGS) entry which is preliminary data.</text>
</comment>